<dbReference type="InterPro" id="IPR041719">
    <property type="entry name" value="Ferritin_prok"/>
</dbReference>
<dbReference type="RefSeq" id="WP_013843187.1">
    <property type="nucleotide sequence ID" value="NC_015589.1"/>
</dbReference>
<dbReference type="InterPro" id="IPR008331">
    <property type="entry name" value="Ferritin_DPS_dom"/>
</dbReference>
<dbReference type="InterPro" id="IPR001519">
    <property type="entry name" value="Ferritin"/>
</dbReference>
<gene>
    <name evidence="11" type="ordered locus">Desru_3235</name>
</gene>
<dbReference type="GO" id="GO:0008199">
    <property type="term" value="F:ferric iron binding"/>
    <property type="evidence" value="ECO:0007669"/>
    <property type="project" value="InterPro"/>
</dbReference>
<accession>F6DVI1</accession>
<evidence type="ECO:0000256" key="8">
    <source>
        <dbReference type="PIRSR" id="PIRSR601519-1"/>
    </source>
</evidence>
<dbReference type="SUPFAM" id="SSF47240">
    <property type="entry name" value="Ferritin-like"/>
    <property type="match status" value="1"/>
</dbReference>
<dbReference type="STRING" id="696281.Desru_3235"/>
<evidence type="ECO:0000256" key="6">
    <source>
        <dbReference type="ARBA" id="ARBA00023004"/>
    </source>
</evidence>
<dbReference type="PANTHER" id="PTHR11431">
    <property type="entry name" value="FERRITIN"/>
    <property type="match status" value="1"/>
</dbReference>
<dbReference type="Proteomes" id="UP000009234">
    <property type="component" value="Chromosome"/>
</dbReference>
<feature type="binding site" evidence="8">
    <location>
        <position position="17"/>
    </location>
    <ligand>
        <name>Fe cation</name>
        <dbReference type="ChEBI" id="CHEBI:24875"/>
        <label>1</label>
    </ligand>
</feature>
<sequence>MISDRLLAEINQQIKYEMFSANLYLAMAAYCAAEDLPGFAHFFKVQAEEEKFHAMKFFDYLNNMGGRVLMYGLDEPNNEYRSVLDAFEQAYKHEQFVTGRIYGLMDIAVEEKEHATISFLKWFIDEQVEEESTFSGLVKRLKRIGDDSNGLYLLDVELAARVFTPPADEQK</sequence>
<proteinExistence type="inferred from homology"/>
<dbReference type="GO" id="GO:0004322">
    <property type="term" value="F:ferroxidase activity"/>
    <property type="evidence" value="ECO:0007669"/>
    <property type="project" value="TreeGrafter"/>
</dbReference>
<dbReference type="PROSITE" id="PS50905">
    <property type="entry name" value="FERRITIN_LIKE"/>
    <property type="match status" value="1"/>
</dbReference>
<keyword evidence="9" id="KW-0963">Cytoplasm</keyword>
<dbReference type="InterPro" id="IPR012347">
    <property type="entry name" value="Ferritin-like"/>
</dbReference>
<evidence type="ECO:0000313" key="12">
    <source>
        <dbReference type="Proteomes" id="UP000009234"/>
    </source>
</evidence>
<protein>
    <recommendedName>
        <fullName evidence="9">Ferritin</fullName>
        <ecNumber evidence="9">1.16.3.2</ecNumber>
    </recommendedName>
</protein>
<evidence type="ECO:0000256" key="2">
    <source>
        <dbReference type="ARBA" id="ARBA00006950"/>
    </source>
</evidence>
<evidence type="ECO:0000256" key="9">
    <source>
        <dbReference type="RuleBase" id="RU361145"/>
    </source>
</evidence>
<dbReference type="GO" id="GO:0006826">
    <property type="term" value="P:iron ion transport"/>
    <property type="evidence" value="ECO:0007669"/>
    <property type="project" value="InterPro"/>
</dbReference>
<evidence type="ECO:0000259" key="10">
    <source>
        <dbReference type="PROSITE" id="PS50905"/>
    </source>
</evidence>
<feature type="binding site" evidence="8">
    <location>
        <position position="50"/>
    </location>
    <ligand>
        <name>Fe cation</name>
        <dbReference type="ChEBI" id="CHEBI:24875"/>
        <label>1</label>
    </ligand>
</feature>
<evidence type="ECO:0000256" key="1">
    <source>
        <dbReference type="ARBA" id="ARBA00002485"/>
    </source>
</evidence>
<evidence type="ECO:0000256" key="7">
    <source>
        <dbReference type="ARBA" id="ARBA00048035"/>
    </source>
</evidence>
<dbReference type="HOGENOM" id="CLU_065681_1_2_9"/>
<dbReference type="GO" id="GO:0005829">
    <property type="term" value="C:cytosol"/>
    <property type="evidence" value="ECO:0007669"/>
    <property type="project" value="TreeGrafter"/>
</dbReference>
<comment type="catalytic activity">
    <reaction evidence="7 9">
        <text>4 Fe(2+) + O2 + 6 H2O = 4 iron(III) oxide-hydroxide + 12 H(+)</text>
        <dbReference type="Rhea" id="RHEA:11972"/>
        <dbReference type="ChEBI" id="CHEBI:15377"/>
        <dbReference type="ChEBI" id="CHEBI:15378"/>
        <dbReference type="ChEBI" id="CHEBI:15379"/>
        <dbReference type="ChEBI" id="CHEBI:29033"/>
        <dbReference type="ChEBI" id="CHEBI:78619"/>
        <dbReference type="EC" id="1.16.3.2"/>
    </reaction>
</comment>
<evidence type="ECO:0000256" key="3">
    <source>
        <dbReference type="ARBA" id="ARBA00022434"/>
    </source>
</evidence>
<comment type="subcellular location">
    <subcellularLocation>
        <location evidence="9">Cytoplasm</location>
    </subcellularLocation>
</comment>
<dbReference type="InterPro" id="IPR009040">
    <property type="entry name" value="Ferritin-like_diiron"/>
</dbReference>
<dbReference type="GO" id="GO:0008198">
    <property type="term" value="F:ferrous iron binding"/>
    <property type="evidence" value="ECO:0007669"/>
    <property type="project" value="TreeGrafter"/>
</dbReference>
<keyword evidence="12" id="KW-1185">Reference proteome</keyword>
<keyword evidence="5 11" id="KW-0560">Oxidoreductase</keyword>
<dbReference type="EC" id="1.16.3.2" evidence="9"/>
<dbReference type="FunFam" id="1.20.1260.10:FF:000001">
    <property type="entry name" value="Non-heme ferritin"/>
    <property type="match status" value="1"/>
</dbReference>
<dbReference type="AlphaFoldDB" id="F6DVI1"/>
<dbReference type="eggNOG" id="COG1528">
    <property type="taxonomic scope" value="Bacteria"/>
</dbReference>
<dbReference type="Gene3D" id="1.20.1260.10">
    <property type="match status" value="1"/>
</dbReference>
<dbReference type="OrthoDB" id="9801481at2"/>
<feature type="binding site" evidence="8">
    <location>
        <position position="53"/>
    </location>
    <ligand>
        <name>Fe cation</name>
        <dbReference type="ChEBI" id="CHEBI:24875"/>
        <label>1</label>
    </ligand>
</feature>
<feature type="domain" description="Ferritin-like diiron" evidence="10">
    <location>
        <begin position="1"/>
        <end position="145"/>
    </location>
</feature>
<dbReference type="Pfam" id="PF00210">
    <property type="entry name" value="Ferritin"/>
    <property type="match status" value="1"/>
</dbReference>
<name>F6DVI1_DESRL</name>
<evidence type="ECO:0000313" key="11">
    <source>
        <dbReference type="EMBL" id="AEG61441.1"/>
    </source>
</evidence>
<comment type="function">
    <text evidence="1 9">Iron-storage protein.</text>
</comment>
<feature type="binding site" evidence="8">
    <location>
        <position position="127"/>
    </location>
    <ligand>
        <name>Fe cation</name>
        <dbReference type="ChEBI" id="CHEBI:24875"/>
        <label>1</label>
    </ligand>
</feature>
<dbReference type="EMBL" id="CP002780">
    <property type="protein sequence ID" value="AEG61441.1"/>
    <property type="molecule type" value="Genomic_DNA"/>
</dbReference>
<feature type="binding site" evidence="8">
    <location>
        <position position="94"/>
    </location>
    <ligand>
        <name>Fe cation</name>
        <dbReference type="ChEBI" id="CHEBI:24875"/>
        <label>1</label>
    </ligand>
</feature>
<reference evidence="11 12" key="2">
    <citation type="journal article" date="2012" name="Stand. Genomic Sci.">
        <title>Complete genome sequence of the sulfate-reducing firmicute Desulfotomaculum ruminis type strain (DL(T)).</title>
        <authorList>
            <person name="Spring S."/>
            <person name="Visser M."/>
            <person name="Lu M."/>
            <person name="Copeland A."/>
            <person name="Lapidus A."/>
            <person name="Lucas S."/>
            <person name="Cheng J.F."/>
            <person name="Han C."/>
            <person name="Tapia R."/>
            <person name="Goodwin L.A."/>
            <person name="Pitluck S."/>
            <person name="Ivanova N."/>
            <person name="Land M."/>
            <person name="Hauser L."/>
            <person name="Larimer F."/>
            <person name="Rohde M."/>
            <person name="Goker M."/>
            <person name="Detter J.C."/>
            <person name="Kyrpides N.C."/>
            <person name="Woyke T."/>
            <person name="Schaap P.J."/>
            <person name="Plugge C.M."/>
            <person name="Muyzer G."/>
            <person name="Kuever J."/>
            <person name="Pereira I.A."/>
            <person name="Parshina S.N."/>
            <person name="Bernier-Latmani R."/>
            <person name="Stams A.J."/>
            <person name="Klenk H.P."/>
        </authorList>
    </citation>
    <scope>NUCLEOTIDE SEQUENCE [LARGE SCALE GENOMIC DNA]</scope>
    <source>
        <strain evidence="12">ATCC 23193 / DSM 2154 / NCIB 8452 / DL</strain>
    </source>
</reference>
<organism evidence="11 12">
    <name type="scientific">Desulforamulus ruminis (strain ATCC 23193 / DSM 2154 / NCIMB 8452 / DL)</name>
    <name type="common">Desulfotomaculum ruminis</name>
    <dbReference type="NCBI Taxonomy" id="696281"/>
    <lineage>
        <taxon>Bacteria</taxon>
        <taxon>Bacillati</taxon>
        <taxon>Bacillota</taxon>
        <taxon>Clostridia</taxon>
        <taxon>Eubacteriales</taxon>
        <taxon>Peptococcaceae</taxon>
        <taxon>Desulforamulus</taxon>
    </lineage>
</organism>
<dbReference type="GO" id="GO:0006879">
    <property type="term" value="P:intracellular iron ion homeostasis"/>
    <property type="evidence" value="ECO:0007669"/>
    <property type="project" value="UniProtKB-KW"/>
</dbReference>
<comment type="similarity">
    <text evidence="2 9">Belongs to the ferritin family. Prokaryotic subfamily.</text>
</comment>
<evidence type="ECO:0000256" key="4">
    <source>
        <dbReference type="ARBA" id="ARBA00022723"/>
    </source>
</evidence>
<keyword evidence="6 8" id="KW-0408">Iron</keyword>
<dbReference type="KEGG" id="dru:Desru_3235"/>
<reference evidence="12" key="1">
    <citation type="submission" date="2011-05" db="EMBL/GenBank/DDBJ databases">
        <title>Complete sequence of Desulfotomaculum ruminis DSM 2154.</title>
        <authorList>
            <person name="Lucas S."/>
            <person name="Copeland A."/>
            <person name="Lapidus A."/>
            <person name="Cheng J.-F."/>
            <person name="Goodwin L."/>
            <person name="Pitluck S."/>
            <person name="Lu M."/>
            <person name="Detter J.C."/>
            <person name="Han C."/>
            <person name="Tapia R."/>
            <person name="Land M."/>
            <person name="Hauser L."/>
            <person name="Kyrpides N."/>
            <person name="Ivanova N."/>
            <person name="Mikhailova N."/>
            <person name="Pagani I."/>
            <person name="Stams A.J.M."/>
            <person name="Plugge C.M."/>
            <person name="Muyzer G."/>
            <person name="Kuever J."/>
            <person name="Parshina S.N."/>
            <person name="Ivanova A.E."/>
            <person name="Nazina T.N."/>
            <person name="Brambilla E."/>
            <person name="Spring S."/>
            <person name="Klenk H.-P."/>
            <person name="Woyke T."/>
        </authorList>
    </citation>
    <scope>NUCLEOTIDE SEQUENCE [LARGE SCALE GENOMIC DNA]</scope>
    <source>
        <strain evidence="12">ATCC 23193 / DSM 2154 / NCIB 8452 / DL</strain>
    </source>
</reference>
<dbReference type="PANTHER" id="PTHR11431:SF127">
    <property type="entry name" value="BACTERIAL NON-HEME FERRITIN"/>
    <property type="match status" value="1"/>
</dbReference>
<dbReference type="InterPro" id="IPR009078">
    <property type="entry name" value="Ferritin-like_SF"/>
</dbReference>
<keyword evidence="3 9" id="KW-0409">Iron storage</keyword>
<keyword evidence="4 8" id="KW-0479">Metal-binding</keyword>
<dbReference type="CDD" id="cd01055">
    <property type="entry name" value="Nonheme_Ferritin"/>
    <property type="match status" value="1"/>
</dbReference>
<dbReference type="GO" id="GO:0042802">
    <property type="term" value="F:identical protein binding"/>
    <property type="evidence" value="ECO:0007669"/>
    <property type="project" value="UniProtKB-ARBA"/>
</dbReference>
<evidence type="ECO:0000256" key="5">
    <source>
        <dbReference type="ARBA" id="ARBA00023002"/>
    </source>
</evidence>